<feature type="region of interest" description="Disordered" evidence="2">
    <location>
        <begin position="1"/>
        <end position="40"/>
    </location>
</feature>
<reference evidence="4" key="2">
    <citation type="submission" date="2022-01" db="EMBL/GenBank/DDBJ databases">
        <authorList>
            <person name="Yamashiro T."/>
            <person name="Shiraishi A."/>
            <person name="Satake H."/>
            <person name="Nakayama K."/>
        </authorList>
    </citation>
    <scope>NUCLEOTIDE SEQUENCE</scope>
</reference>
<keyword evidence="1" id="KW-0479">Metal-binding</keyword>
<evidence type="ECO:0000256" key="1">
    <source>
        <dbReference type="PROSITE-ProRule" id="PRU00047"/>
    </source>
</evidence>
<sequence length="380" mass="42235">MTGGRTGRGGGRTREPTGRVGGRAGDQDGQGGDRGSKANGGFDEVPNFSMVIAQQLQNLLPTIIAQVDGCSYKEFMTCNPKDYNGKGGAIVYTHWIEKMESVQDMSGSGDNQKVKYIAGSFIGKALTWWNIQVQTRGRDAAIGMTWEDFKTLMRDELCPSNEMQKLETEFWCHAMVGDGHAAYIDRFHELARLVPHFVTLRTKGLRVRMLTDEAIRNGSLKKNPNQIGNSIDSSRDGDSRDDNKRSRTGRAFVTTTNHVKREYTGAAPKCINYNYHHLPETPCRMCTNCNRFGHFAKDCMVGPRMVNLLNARNLIAARGACFECSGIDHYKTTCPRLNRAPRQGENCQNQPMTNERGQGRGNNGNQARGGAFMIRAKEAH</sequence>
<comment type="caution">
    <text evidence="4">The sequence shown here is derived from an EMBL/GenBank/DDBJ whole genome shotgun (WGS) entry which is preliminary data.</text>
</comment>
<dbReference type="InterPro" id="IPR005162">
    <property type="entry name" value="Retrotrans_gag_dom"/>
</dbReference>
<feature type="compositionally biased region" description="Gly residues" evidence="2">
    <location>
        <begin position="19"/>
        <end position="33"/>
    </location>
</feature>
<dbReference type="EMBL" id="BQNB010011537">
    <property type="protein sequence ID" value="GJS91841.1"/>
    <property type="molecule type" value="Genomic_DNA"/>
</dbReference>
<evidence type="ECO:0000259" key="3">
    <source>
        <dbReference type="PROSITE" id="PS50158"/>
    </source>
</evidence>
<keyword evidence="4" id="KW-0808">Transferase</keyword>
<feature type="compositionally biased region" description="Basic and acidic residues" evidence="2">
    <location>
        <begin position="233"/>
        <end position="245"/>
    </location>
</feature>
<dbReference type="InterPro" id="IPR001878">
    <property type="entry name" value="Znf_CCHC"/>
</dbReference>
<accession>A0ABQ4ZQT1</accession>
<dbReference type="SMART" id="SM00343">
    <property type="entry name" value="ZnF_C2HC"/>
    <property type="match status" value="2"/>
</dbReference>
<evidence type="ECO:0000313" key="5">
    <source>
        <dbReference type="Proteomes" id="UP001151760"/>
    </source>
</evidence>
<dbReference type="Gene3D" id="4.10.60.10">
    <property type="entry name" value="Zinc finger, CCHC-type"/>
    <property type="match status" value="1"/>
</dbReference>
<dbReference type="GO" id="GO:0003964">
    <property type="term" value="F:RNA-directed DNA polymerase activity"/>
    <property type="evidence" value="ECO:0007669"/>
    <property type="project" value="UniProtKB-KW"/>
</dbReference>
<dbReference type="Pfam" id="PF00098">
    <property type="entry name" value="zf-CCHC"/>
    <property type="match status" value="1"/>
</dbReference>
<evidence type="ECO:0000256" key="2">
    <source>
        <dbReference type="SAM" id="MobiDB-lite"/>
    </source>
</evidence>
<protein>
    <submittedName>
        <fullName evidence="4">Reverse transcriptase domain-containing protein</fullName>
    </submittedName>
</protein>
<dbReference type="Pfam" id="PF03732">
    <property type="entry name" value="Retrotrans_gag"/>
    <property type="match status" value="1"/>
</dbReference>
<keyword evidence="4" id="KW-0548">Nucleotidyltransferase</keyword>
<feature type="domain" description="CCHC-type" evidence="3">
    <location>
        <begin position="286"/>
        <end position="299"/>
    </location>
</feature>
<proteinExistence type="predicted"/>
<dbReference type="PROSITE" id="PS50158">
    <property type="entry name" value="ZF_CCHC"/>
    <property type="match status" value="1"/>
</dbReference>
<keyword evidence="4" id="KW-0695">RNA-directed DNA polymerase</keyword>
<gene>
    <name evidence="4" type="ORF">Tco_0774477</name>
</gene>
<name>A0ABQ4ZQT1_9ASTR</name>
<keyword evidence="1" id="KW-0863">Zinc-finger</keyword>
<feature type="region of interest" description="Disordered" evidence="2">
    <location>
        <begin position="342"/>
        <end position="369"/>
    </location>
</feature>
<reference evidence="4" key="1">
    <citation type="journal article" date="2022" name="Int. J. Mol. Sci.">
        <title>Draft Genome of Tanacetum Coccineum: Genomic Comparison of Closely Related Tanacetum-Family Plants.</title>
        <authorList>
            <person name="Yamashiro T."/>
            <person name="Shiraishi A."/>
            <person name="Nakayama K."/>
            <person name="Satake H."/>
        </authorList>
    </citation>
    <scope>NUCLEOTIDE SEQUENCE</scope>
</reference>
<dbReference type="Proteomes" id="UP001151760">
    <property type="component" value="Unassembled WGS sequence"/>
</dbReference>
<keyword evidence="1" id="KW-0862">Zinc</keyword>
<feature type="compositionally biased region" description="Gly residues" evidence="2">
    <location>
        <begin position="1"/>
        <end position="10"/>
    </location>
</feature>
<dbReference type="InterPro" id="IPR036875">
    <property type="entry name" value="Znf_CCHC_sf"/>
</dbReference>
<feature type="region of interest" description="Disordered" evidence="2">
    <location>
        <begin position="218"/>
        <end position="250"/>
    </location>
</feature>
<organism evidence="4 5">
    <name type="scientific">Tanacetum coccineum</name>
    <dbReference type="NCBI Taxonomy" id="301880"/>
    <lineage>
        <taxon>Eukaryota</taxon>
        <taxon>Viridiplantae</taxon>
        <taxon>Streptophyta</taxon>
        <taxon>Embryophyta</taxon>
        <taxon>Tracheophyta</taxon>
        <taxon>Spermatophyta</taxon>
        <taxon>Magnoliopsida</taxon>
        <taxon>eudicotyledons</taxon>
        <taxon>Gunneridae</taxon>
        <taxon>Pentapetalae</taxon>
        <taxon>asterids</taxon>
        <taxon>campanulids</taxon>
        <taxon>Asterales</taxon>
        <taxon>Asteraceae</taxon>
        <taxon>Asteroideae</taxon>
        <taxon>Anthemideae</taxon>
        <taxon>Anthemidinae</taxon>
        <taxon>Tanacetum</taxon>
    </lineage>
</organism>
<keyword evidence="5" id="KW-1185">Reference proteome</keyword>
<dbReference type="SUPFAM" id="SSF57756">
    <property type="entry name" value="Retrovirus zinc finger-like domains"/>
    <property type="match status" value="1"/>
</dbReference>
<evidence type="ECO:0000313" key="4">
    <source>
        <dbReference type="EMBL" id="GJS91841.1"/>
    </source>
</evidence>
<feature type="compositionally biased region" description="Polar residues" evidence="2">
    <location>
        <begin position="345"/>
        <end position="355"/>
    </location>
</feature>